<sequence length="65" mass="7601">MKKRRRAPPSDQPIHGDRPLSQLKPSEHILMVPSDQLRFWQALNRPVTLSNKQRELAKLMERVSS</sequence>
<accession>A0A517YBI3</accession>
<evidence type="ECO:0000256" key="1">
    <source>
        <dbReference type="SAM" id="MobiDB-lite"/>
    </source>
</evidence>
<keyword evidence="3" id="KW-1185">Reference proteome</keyword>
<evidence type="ECO:0000313" key="3">
    <source>
        <dbReference type="Proteomes" id="UP000315017"/>
    </source>
</evidence>
<organism evidence="2 3">
    <name type="scientific">Anatilimnocola aggregata</name>
    <dbReference type="NCBI Taxonomy" id="2528021"/>
    <lineage>
        <taxon>Bacteria</taxon>
        <taxon>Pseudomonadati</taxon>
        <taxon>Planctomycetota</taxon>
        <taxon>Planctomycetia</taxon>
        <taxon>Pirellulales</taxon>
        <taxon>Pirellulaceae</taxon>
        <taxon>Anatilimnocola</taxon>
    </lineage>
</organism>
<dbReference type="Proteomes" id="UP000315017">
    <property type="component" value="Chromosome"/>
</dbReference>
<dbReference type="AlphaFoldDB" id="A0A517YBI3"/>
<feature type="region of interest" description="Disordered" evidence="1">
    <location>
        <begin position="1"/>
        <end position="25"/>
    </location>
</feature>
<proteinExistence type="predicted"/>
<dbReference type="EMBL" id="CP036274">
    <property type="protein sequence ID" value="QDU27606.1"/>
    <property type="molecule type" value="Genomic_DNA"/>
</dbReference>
<reference evidence="2 3" key="1">
    <citation type="submission" date="2019-02" db="EMBL/GenBank/DDBJ databases">
        <title>Deep-cultivation of Planctomycetes and their phenomic and genomic characterization uncovers novel biology.</title>
        <authorList>
            <person name="Wiegand S."/>
            <person name="Jogler M."/>
            <person name="Boedeker C."/>
            <person name="Pinto D."/>
            <person name="Vollmers J."/>
            <person name="Rivas-Marin E."/>
            <person name="Kohn T."/>
            <person name="Peeters S.H."/>
            <person name="Heuer A."/>
            <person name="Rast P."/>
            <person name="Oberbeckmann S."/>
            <person name="Bunk B."/>
            <person name="Jeske O."/>
            <person name="Meyerdierks A."/>
            <person name="Storesund J.E."/>
            <person name="Kallscheuer N."/>
            <person name="Luecker S."/>
            <person name="Lage O.M."/>
            <person name="Pohl T."/>
            <person name="Merkel B.J."/>
            <person name="Hornburger P."/>
            <person name="Mueller R.-W."/>
            <person name="Bruemmer F."/>
            <person name="Labrenz M."/>
            <person name="Spormann A.M."/>
            <person name="Op den Camp H."/>
            <person name="Overmann J."/>
            <person name="Amann R."/>
            <person name="Jetten M.S.M."/>
            <person name="Mascher T."/>
            <person name="Medema M.H."/>
            <person name="Devos D.P."/>
            <person name="Kaster A.-K."/>
            <person name="Ovreas L."/>
            <person name="Rohde M."/>
            <person name="Galperin M.Y."/>
            <person name="Jogler C."/>
        </authorList>
    </citation>
    <scope>NUCLEOTIDE SEQUENCE [LARGE SCALE GENOMIC DNA]</scope>
    <source>
        <strain evidence="2 3">ETA_A8</strain>
    </source>
</reference>
<dbReference type="KEGG" id="aagg:ETAA8_26940"/>
<gene>
    <name evidence="2" type="ORF">ETAA8_26940</name>
</gene>
<evidence type="ECO:0000313" key="2">
    <source>
        <dbReference type="EMBL" id="QDU27606.1"/>
    </source>
</evidence>
<protein>
    <submittedName>
        <fullName evidence="2">Uncharacterized protein</fullName>
    </submittedName>
</protein>
<name>A0A517YBI3_9BACT</name>